<keyword evidence="1" id="KW-0812">Transmembrane</keyword>
<keyword evidence="1" id="KW-0472">Membrane</keyword>
<protein>
    <submittedName>
        <fullName evidence="2">Uncharacterized protein</fullName>
    </submittedName>
</protein>
<proteinExistence type="predicted"/>
<evidence type="ECO:0000313" key="2">
    <source>
        <dbReference type="EMBL" id="MXQ14302.1"/>
    </source>
</evidence>
<gene>
    <name evidence="2" type="ORF">GR328_23175</name>
</gene>
<feature type="transmembrane region" description="Helical" evidence="1">
    <location>
        <begin position="6"/>
        <end position="28"/>
    </location>
</feature>
<dbReference type="OrthoDB" id="5761230at2"/>
<comment type="caution">
    <text evidence="2">The sequence shown here is derived from an EMBL/GenBank/DDBJ whole genome shotgun (WGS) entry which is preliminary data.</text>
</comment>
<dbReference type="RefSeq" id="WP_160888032.1">
    <property type="nucleotide sequence ID" value="NZ_WURB01000031.1"/>
</dbReference>
<dbReference type="AlphaFoldDB" id="A0A7X3MW40"/>
<keyword evidence="1" id="KW-1133">Transmembrane helix</keyword>
<dbReference type="EMBL" id="WURB01000031">
    <property type="protein sequence ID" value="MXQ14302.1"/>
    <property type="molecule type" value="Genomic_DNA"/>
</dbReference>
<reference evidence="2 3" key="2">
    <citation type="submission" date="2020-01" db="EMBL/GenBank/DDBJ databases">
        <title>Microvirga sp. nov., an arsenate reduction bacterium isolated from Tibet hotspring sediments.</title>
        <authorList>
            <person name="Xian W.-D."/>
            <person name="Li W.-J."/>
        </authorList>
    </citation>
    <scope>NUCLEOTIDE SEQUENCE [LARGE SCALE GENOMIC DNA]</scope>
    <source>
        <strain evidence="2 3">KCTC 23863</strain>
    </source>
</reference>
<sequence>MTIPFGLLFGFPGIFLAVPLAVAITVLIKKHWVQQTLGVDTSIPGEEAPGDDAVQKAR</sequence>
<name>A0A7X3MW40_9HYPH</name>
<evidence type="ECO:0000256" key="1">
    <source>
        <dbReference type="SAM" id="Phobius"/>
    </source>
</evidence>
<evidence type="ECO:0000313" key="3">
    <source>
        <dbReference type="Proteomes" id="UP000436483"/>
    </source>
</evidence>
<accession>A0A7X3MW40</accession>
<reference evidence="2 3" key="1">
    <citation type="submission" date="2019-12" db="EMBL/GenBank/DDBJ databases">
        <authorList>
            <person name="Yuan C.-G."/>
        </authorList>
    </citation>
    <scope>NUCLEOTIDE SEQUENCE [LARGE SCALE GENOMIC DNA]</scope>
    <source>
        <strain evidence="2 3">KCTC 23863</strain>
    </source>
</reference>
<keyword evidence="3" id="KW-1185">Reference proteome</keyword>
<dbReference type="Proteomes" id="UP000436483">
    <property type="component" value="Unassembled WGS sequence"/>
</dbReference>
<organism evidence="2 3">
    <name type="scientific">Microvirga makkahensis</name>
    <dbReference type="NCBI Taxonomy" id="1128670"/>
    <lineage>
        <taxon>Bacteria</taxon>
        <taxon>Pseudomonadati</taxon>
        <taxon>Pseudomonadota</taxon>
        <taxon>Alphaproteobacteria</taxon>
        <taxon>Hyphomicrobiales</taxon>
        <taxon>Methylobacteriaceae</taxon>
        <taxon>Microvirga</taxon>
    </lineage>
</organism>